<dbReference type="InterPro" id="IPR017853">
    <property type="entry name" value="GH"/>
</dbReference>
<name>A0A7D7RNC6_PLAMR</name>
<dbReference type="Gene3D" id="3.20.20.80">
    <property type="entry name" value="Glycosidases"/>
    <property type="match status" value="1"/>
</dbReference>
<keyword evidence="3" id="KW-1185">Reference proteome</keyword>
<keyword evidence="1" id="KW-0732">Signal</keyword>
<evidence type="ECO:0000256" key="1">
    <source>
        <dbReference type="SAM" id="SignalP"/>
    </source>
</evidence>
<dbReference type="Proteomes" id="UP000514716">
    <property type="component" value="Chromosome"/>
</dbReference>
<dbReference type="RefSeq" id="WP_182092001.1">
    <property type="nucleotide sequence ID" value="NZ_CP059540.1"/>
</dbReference>
<dbReference type="AlphaFoldDB" id="A0A7D7RNC6"/>
<organism evidence="2 3">
    <name type="scientific">Planococcus maritimus</name>
    <dbReference type="NCBI Taxonomy" id="192421"/>
    <lineage>
        <taxon>Bacteria</taxon>
        <taxon>Bacillati</taxon>
        <taxon>Bacillota</taxon>
        <taxon>Bacilli</taxon>
        <taxon>Bacillales</taxon>
        <taxon>Caryophanaceae</taxon>
        <taxon>Planococcus</taxon>
    </lineage>
</organism>
<evidence type="ECO:0000313" key="2">
    <source>
        <dbReference type="EMBL" id="QMT17299.1"/>
    </source>
</evidence>
<evidence type="ECO:0000313" key="3">
    <source>
        <dbReference type="Proteomes" id="UP000514716"/>
    </source>
</evidence>
<feature type="signal peptide" evidence="1">
    <location>
        <begin position="1"/>
        <end position="22"/>
    </location>
</feature>
<accession>A0A7D7RNC6</accession>
<dbReference type="EMBL" id="CP059540">
    <property type="protein sequence ID" value="QMT17299.1"/>
    <property type="molecule type" value="Genomic_DNA"/>
</dbReference>
<sequence length="294" mass="32847">MLKKAAIWMFALSLMLTAFSHAENVQASGDALETRATWLWNPWMFVKDEAATLAFLENKNVNKVYVQIDRDIPKNTYRSFVTQAHSRGIAVFALDGAPSWVAPKGFTNQNQLMNWLGNYQTGSVEQARFDGIHLDVEPYLYSGWNSNRAATVKSYQSLLQRAATSAAQLNLPLEADMPFWFDEITYKNTFGKGLLAEWVIANTDGVTLMAYRDSAQMIIEIVKNEIAMAERYGKHIVVGVETGTTDEGSVITFAEEGEVYMNQQLDKVASHYSSSSAYEGTAIHHVGSWMTMAP</sequence>
<dbReference type="SUPFAM" id="SSF51445">
    <property type="entry name" value="(Trans)glycosidases"/>
    <property type="match status" value="1"/>
</dbReference>
<reference evidence="2 3" key="1">
    <citation type="submission" date="2020-07" db="EMBL/GenBank/DDBJ databases">
        <title>Screening of a cold-adapted Planococcus bacterium producing protease in traditional shrimp paste and protease identification by genome sequencing.</title>
        <authorList>
            <person name="Gao R."/>
            <person name="Leng W."/>
            <person name="Chu Q."/>
            <person name="Wu X."/>
            <person name="Liu H."/>
            <person name="Li X."/>
        </authorList>
    </citation>
    <scope>NUCLEOTIDE SEQUENCE [LARGE SCALE GENOMIC DNA]</scope>
    <source>
        <strain evidence="2 3">XJ11</strain>
    </source>
</reference>
<dbReference type="KEGG" id="pdec:H1Q58_15305"/>
<feature type="chain" id="PRO_5038372356" evidence="1">
    <location>
        <begin position="23"/>
        <end position="294"/>
    </location>
</feature>
<gene>
    <name evidence="2" type="ORF">H1Q58_15305</name>
</gene>
<proteinExistence type="predicted"/>
<protein>
    <submittedName>
        <fullName evidence="2">Amidase</fullName>
    </submittedName>
</protein>